<comment type="similarity">
    <text evidence="1">Belongs to the allantoicase family.</text>
</comment>
<dbReference type="InterPro" id="IPR008979">
    <property type="entry name" value="Galactose-bd-like_sf"/>
</dbReference>
<organism evidence="3 4">
    <name type="scientific">Sphaeroforma arctica JP610</name>
    <dbReference type="NCBI Taxonomy" id="667725"/>
    <lineage>
        <taxon>Eukaryota</taxon>
        <taxon>Ichthyosporea</taxon>
        <taxon>Ichthyophonida</taxon>
        <taxon>Sphaeroforma</taxon>
    </lineage>
</organism>
<evidence type="ECO:0000256" key="1">
    <source>
        <dbReference type="ARBA" id="ARBA00009242"/>
    </source>
</evidence>
<dbReference type="eggNOG" id="KOG4145">
    <property type="taxonomic scope" value="Eukaryota"/>
</dbReference>
<protein>
    <recommendedName>
        <fullName evidence="2">Allantoicase domain-containing protein</fullName>
    </recommendedName>
</protein>
<dbReference type="PANTHER" id="PTHR12045:SF3">
    <property type="entry name" value="INACTIVE ALLANTOICASE-RELATED"/>
    <property type="match status" value="1"/>
</dbReference>
<dbReference type="InterPro" id="IPR015908">
    <property type="entry name" value="Allantoicase_dom"/>
</dbReference>
<dbReference type="STRING" id="667725.A0A0L0G3Y0"/>
<dbReference type="GeneID" id="25905304"/>
<dbReference type="OrthoDB" id="10266039at2759"/>
<sequence>MGSNGLLVLPGDDWAVVKLGHRGIVNSVLIDTNHFKGNFPESCQVEGCLYEGSDVATLNSKGEFPGAAWMPLVTRCKLAAHEEVEKESICTTPITHLRLTIYPDGGVSRLRAYGVPC</sequence>
<evidence type="ECO:0000313" key="4">
    <source>
        <dbReference type="Proteomes" id="UP000054560"/>
    </source>
</evidence>
<gene>
    <name evidence="3" type="ORF">SARC_04800</name>
</gene>
<reference evidence="3 4" key="1">
    <citation type="submission" date="2011-02" db="EMBL/GenBank/DDBJ databases">
        <title>The Genome Sequence of Sphaeroforma arctica JP610.</title>
        <authorList>
            <consortium name="The Broad Institute Genome Sequencing Platform"/>
            <person name="Russ C."/>
            <person name="Cuomo C."/>
            <person name="Young S.K."/>
            <person name="Zeng Q."/>
            <person name="Gargeya S."/>
            <person name="Alvarado L."/>
            <person name="Berlin A."/>
            <person name="Chapman S.B."/>
            <person name="Chen Z."/>
            <person name="Freedman E."/>
            <person name="Gellesch M."/>
            <person name="Goldberg J."/>
            <person name="Griggs A."/>
            <person name="Gujja S."/>
            <person name="Heilman E."/>
            <person name="Heiman D."/>
            <person name="Howarth C."/>
            <person name="Mehta T."/>
            <person name="Neiman D."/>
            <person name="Pearson M."/>
            <person name="Roberts A."/>
            <person name="Saif S."/>
            <person name="Shea T."/>
            <person name="Shenoy N."/>
            <person name="Sisk P."/>
            <person name="Stolte C."/>
            <person name="Sykes S."/>
            <person name="White J."/>
            <person name="Yandava C."/>
            <person name="Burger G."/>
            <person name="Gray M.W."/>
            <person name="Holland P.W.H."/>
            <person name="King N."/>
            <person name="Lang F.B.F."/>
            <person name="Roger A.J."/>
            <person name="Ruiz-Trillo I."/>
            <person name="Haas B."/>
            <person name="Nusbaum C."/>
            <person name="Birren B."/>
        </authorList>
    </citation>
    <scope>NUCLEOTIDE SEQUENCE [LARGE SCALE GENOMIC DNA]</scope>
    <source>
        <strain evidence="3 4">JP610</strain>
    </source>
</reference>
<dbReference type="EMBL" id="KQ241879">
    <property type="protein sequence ID" value="KNC82933.1"/>
    <property type="molecule type" value="Genomic_DNA"/>
</dbReference>
<dbReference type="Gene3D" id="2.60.120.260">
    <property type="entry name" value="Galactose-binding domain-like"/>
    <property type="match status" value="1"/>
</dbReference>
<dbReference type="SUPFAM" id="SSF49785">
    <property type="entry name" value="Galactose-binding domain-like"/>
    <property type="match status" value="1"/>
</dbReference>
<evidence type="ECO:0000259" key="2">
    <source>
        <dbReference type="Pfam" id="PF03561"/>
    </source>
</evidence>
<proteinExistence type="inferred from homology"/>
<dbReference type="PANTHER" id="PTHR12045">
    <property type="entry name" value="ALLANTOICASE"/>
    <property type="match status" value="1"/>
</dbReference>
<dbReference type="InterPro" id="IPR005164">
    <property type="entry name" value="Allantoicase"/>
</dbReference>
<dbReference type="Proteomes" id="UP000054560">
    <property type="component" value="Unassembled WGS sequence"/>
</dbReference>
<name>A0A0L0G3Y0_9EUKA</name>
<dbReference type="GO" id="GO:0004037">
    <property type="term" value="F:allantoicase activity"/>
    <property type="evidence" value="ECO:0007669"/>
    <property type="project" value="InterPro"/>
</dbReference>
<dbReference type="GO" id="GO:0000256">
    <property type="term" value="P:allantoin catabolic process"/>
    <property type="evidence" value="ECO:0007669"/>
    <property type="project" value="InterPro"/>
</dbReference>
<dbReference type="RefSeq" id="XP_014156835.1">
    <property type="nucleotide sequence ID" value="XM_014301360.1"/>
</dbReference>
<evidence type="ECO:0000313" key="3">
    <source>
        <dbReference type="EMBL" id="KNC82933.1"/>
    </source>
</evidence>
<keyword evidence="4" id="KW-1185">Reference proteome</keyword>
<accession>A0A0L0G3Y0</accession>
<dbReference type="AlphaFoldDB" id="A0A0L0G3Y0"/>
<feature type="domain" description="Allantoicase" evidence="2">
    <location>
        <begin position="11"/>
        <end position="115"/>
    </location>
</feature>
<dbReference type="Pfam" id="PF03561">
    <property type="entry name" value="Allantoicase"/>
    <property type="match status" value="1"/>
</dbReference>